<accession>A0ABU4MC10</accession>
<organism evidence="2 3">
    <name type="scientific">Streptomyces acidiscabies</name>
    <dbReference type="NCBI Taxonomy" id="42234"/>
    <lineage>
        <taxon>Bacteria</taxon>
        <taxon>Bacillati</taxon>
        <taxon>Actinomycetota</taxon>
        <taxon>Actinomycetes</taxon>
        <taxon>Kitasatosporales</taxon>
        <taxon>Streptomycetaceae</taxon>
        <taxon>Streptomyces</taxon>
    </lineage>
</organism>
<name>A0ABU4MC10_9ACTN</name>
<keyword evidence="3" id="KW-1185">Reference proteome</keyword>
<evidence type="ECO:0000313" key="3">
    <source>
        <dbReference type="Proteomes" id="UP001272987"/>
    </source>
</evidence>
<proteinExistence type="predicted"/>
<evidence type="ECO:0000313" key="2">
    <source>
        <dbReference type="EMBL" id="MDX3025367.1"/>
    </source>
</evidence>
<feature type="region of interest" description="Disordered" evidence="1">
    <location>
        <begin position="87"/>
        <end position="109"/>
    </location>
</feature>
<comment type="caution">
    <text evidence="2">The sequence shown here is derived from an EMBL/GenBank/DDBJ whole genome shotgun (WGS) entry which is preliminary data.</text>
</comment>
<evidence type="ECO:0000256" key="1">
    <source>
        <dbReference type="SAM" id="MobiDB-lite"/>
    </source>
</evidence>
<reference evidence="2 3" key="1">
    <citation type="journal article" date="2023" name="Microb. Genom.">
        <title>Mesoterricola silvestris gen. nov., sp. nov., Mesoterricola sediminis sp. nov., Geothrix oryzae sp. nov., Geothrix edaphica sp. nov., Geothrix rubra sp. nov., and Geothrix limicola sp. nov., six novel members of Acidobacteriota isolated from soils.</title>
        <authorList>
            <person name="Weisberg A.J."/>
            <person name="Pearce E."/>
            <person name="Kramer C.G."/>
            <person name="Chang J.H."/>
            <person name="Clarke C.R."/>
        </authorList>
    </citation>
    <scope>NUCLEOTIDE SEQUENCE [LARGE SCALE GENOMIC DNA]</scope>
    <source>
        <strain evidence="2 3">NB05-1H</strain>
    </source>
</reference>
<feature type="compositionally biased region" description="Basic and acidic residues" evidence="1">
    <location>
        <begin position="100"/>
        <end position="109"/>
    </location>
</feature>
<gene>
    <name evidence="2" type="ORF">PV666_47015</name>
</gene>
<protein>
    <submittedName>
        <fullName evidence="2">Uncharacterized protein</fullName>
    </submittedName>
</protein>
<dbReference type="Proteomes" id="UP001272987">
    <property type="component" value="Unassembled WGS sequence"/>
</dbReference>
<dbReference type="RefSeq" id="WP_319167486.1">
    <property type="nucleotide sequence ID" value="NZ_CP122370.1"/>
</dbReference>
<sequence length="109" mass="11767">MPSAYISSTVYAALQVCHPHPGTLPDWIKKSAAPPRCAMDSRLVAAARTQEEAELLADLVAHAWWECIQDGDPDPFSKPLAAACEAYLNPPPRPPATTVDRARSSTGDR</sequence>
<dbReference type="EMBL" id="JARAWP010000046">
    <property type="protein sequence ID" value="MDX3025367.1"/>
    <property type="molecule type" value="Genomic_DNA"/>
</dbReference>